<feature type="domain" description="Protein export membrane protein SecD/SecF C-terminal" evidence="10">
    <location>
        <begin position="115"/>
        <end position="295"/>
    </location>
</feature>
<evidence type="ECO:0000313" key="12">
    <source>
        <dbReference type="Proteomes" id="UP000018731"/>
    </source>
</evidence>
<comment type="similarity">
    <text evidence="9">Belongs to the SecD/SecF family. SecF subfamily.</text>
</comment>
<feature type="transmembrane region" description="Helical" evidence="9">
    <location>
        <begin position="12"/>
        <end position="36"/>
    </location>
</feature>
<evidence type="ECO:0000256" key="4">
    <source>
        <dbReference type="ARBA" id="ARBA00022692"/>
    </source>
</evidence>
<dbReference type="PATRIC" id="fig|1357400.3.peg.595"/>
<keyword evidence="2 9" id="KW-0813">Transport</keyword>
<keyword evidence="7 9" id="KW-0811">Translocation</keyword>
<dbReference type="GO" id="GO:0006605">
    <property type="term" value="P:protein targeting"/>
    <property type="evidence" value="ECO:0007669"/>
    <property type="project" value="UniProtKB-UniRule"/>
</dbReference>
<evidence type="ECO:0000259" key="10">
    <source>
        <dbReference type="Pfam" id="PF02355"/>
    </source>
</evidence>
<dbReference type="RefSeq" id="WP_023927120.1">
    <property type="nucleotide sequence ID" value="NZ_KI669454.1"/>
</dbReference>
<organism evidence="11 12">
    <name type="scientific">Helicobacter macacae MIT 99-5501</name>
    <dbReference type="NCBI Taxonomy" id="1357400"/>
    <lineage>
        <taxon>Bacteria</taxon>
        <taxon>Pseudomonadati</taxon>
        <taxon>Campylobacterota</taxon>
        <taxon>Epsilonproteobacteria</taxon>
        <taxon>Campylobacterales</taxon>
        <taxon>Helicobacteraceae</taxon>
        <taxon>Helicobacter</taxon>
    </lineage>
</organism>
<reference evidence="11 12" key="1">
    <citation type="journal article" date="2014" name="Genome Announc.">
        <title>Draft genome sequences of six enterohepatic helicobacter species isolated from humans and one from rhesus macaques.</title>
        <authorList>
            <person name="Shen Z."/>
            <person name="Sheh A."/>
            <person name="Young S.K."/>
            <person name="Abouelliel A."/>
            <person name="Ward D.V."/>
            <person name="Earl A.M."/>
            <person name="Fox J.G."/>
        </authorList>
    </citation>
    <scope>NUCLEOTIDE SEQUENCE [LARGE SCALE GENOMIC DNA]</scope>
    <source>
        <strain evidence="11 12">MIT 99-5501</strain>
    </source>
</reference>
<feature type="transmembrane region" description="Helical" evidence="9">
    <location>
        <begin position="141"/>
        <end position="158"/>
    </location>
</feature>
<dbReference type="PANTHER" id="PTHR30081:SF8">
    <property type="entry name" value="PROTEIN TRANSLOCASE SUBUNIT SECF"/>
    <property type="match status" value="1"/>
</dbReference>
<evidence type="ECO:0000256" key="9">
    <source>
        <dbReference type="HAMAP-Rule" id="MF_01464"/>
    </source>
</evidence>
<dbReference type="AlphaFoldDB" id="V8CDL0"/>
<accession>V8CDL0</accession>
<dbReference type="GO" id="GO:0015450">
    <property type="term" value="F:protein-transporting ATPase activity"/>
    <property type="evidence" value="ECO:0007669"/>
    <property type="project" value="InterPro"/>
</dbReference>
<feature type="transmembrane region" description="Helical" evidence="9">
    <location>
        <begin position="244"/>
        <end position="266"/>
    </location>
</feature>
<evidence type="ECO:0000313" key="11">
    <source>
        <dbReference type="EMBL" id="ETD25105.1"/>
    </source>
</evidence>
<dbReference type="OrthoDB" id="9774769at2"/>
<comment type="subunit">
    <text evidence="9">Forms a complex with SecD. Part of the essential Sec protein translocation apparatus which comprises SecA, SecYEG and auxiliary proteins SecDF. Other proteins may also be involved.</text>
</comment>
<evidence type="ECO:0000256" key="6">
    <source>
        <dbReference type="ARBA" id="ARBA00022989"/>
    </source>
</evidence>
<dbReference type="HAMAP" id="MF_01464_B">
    <property type="entry name" value="SecF_B"/>
    <property type="match status" value="1"/>
</dbReference>
<dbReference type="eggNOG" id="COG0341">
    <property type="taxonomic scope" value="Bacteria"/>
</dbReference>
<comment type="subcellular location">
    <subcellularLocation>
        <location evidence="1 9">Cell membrane</location>
        <topology evidence="1 9">Multi-pass membrane protein</topology>
    </subcellularLocation>
</comment>
<dbReference type="Pfam" id="PF02355">
    <property type="entry name" value="SecD_SecF_C"/>
    <property type="match status" value="1"/>
</dbReference>
<comment type="caution">
    <text evidence="11">The sequence shown here is derived from an EMBL/GenBank/DDBJ whole genome shotgun (WGS) entry which is preliminary data.</text>
</comment>
<dbReference type="Gene3D" id="1.20.1640.10">
    <property type="entry name" value="Multidrug efflux transporter AcrB transmembrane domain"/>
    <property type="match status" value="1"/>
</dbReference>
<evidence type="ECO:0000256" key="5">
    <source>
        <dbReference type="ARBA" id="ARBA00022927"/>
    </source>
</evidence>
<feature type="transmembrane region" description="Helical" evidence="9">
    <location>
        <begin position="194"/>
        <end position="213"/>
    </location>
</feature>
<comment type="function">
    <text evidence="9">Part of the Sec protein translocase complex. Interacts with the SecYEG preprotein conducting channel. SecDF uses the proton motive force (PMF) to complete protein translocation after the ATP-dependent function of SecA.</text>
</comment>
<keyword evidence="12" id="KW-1185">Reference proteome</keyword>
<dbReference type="InterPro" id="IPR022645">
    <property type="entry name" value="SecD/SecF_bac"/>
</dbReference>
<evidence type="ECO:0000256" key="2">
    <source>
        <dbReference type="ARBA" id="ARBA00022448"/>
    </source>
</evidence>
<dbReference type="InterPro" id="IPR048634">
    <property type="entry name" value="SecD_SecF_C"/>
</dbReference>
<dbReference type="InterPro" id="IPR005665">
    <property type="entry name" value="SecF_bac"/>
</dbReference>
<keyword evidence="6 9" id="KW-1133">Transmembrane helix</keyword>
<evidence type="ECO:0000256" key="3">
    <source>
        <dbReference type="ARBA" id="ARBA00022475"/>
    </source>
</evidence>
<name>V8CDL0_9HELI</name>
<gene>
    <name evidence="9" type="primary">secF</name>
    <name evidence="11" type="ORF">HMPREF2086_00440</name>
</gene>
<dbReference type="HOGENOM" id="CLU_050012_0_1_7"/>
<dbReference type="PANTHER" id="PTHR30081">
    <property type="entry name" value="PROTEIN-EXPORT MEMBRANE PROTEIN SEC"/>
    <property type="match status" value="1"/>
</dbReference>
<dbReference type="GO" id="GO:0043952">
    <property type="term" value="P:protein transport by the Sec complex"/>
    <property type="evidence" value="ECO:0007669"/>
    <property type="project" value="UniProtKB-UniRule"/>
</dbReference>
<sequence length="327" mass="36269">MELFKKVKVFDFVKYSNYGLIASIFLLALAFALLFFKGFSAGIDFAGGSAGQIRYEKQAPIEEVRALLEADSRFKGVRVSEFDTKEEISIKIPHNDALEGANIAPILEKLLEPSKASGGEFEIRKLDSVGAQVGDELRQKGIISLLMALVAMMVYVSFRYEWRFALAGILALIHDVILTAASVIVFDIDLNLEVVAALLTLIGYSINDTIIIFDRIREKMLSDKTNDITLVINEAISHTLSRTLLTSLTVFFVVLTLYLFGGAIIVGFSLPMLVGVIVGTYSSMFVAPKLAVLLGFNIEDYHKKEMMKTKRAQDRAKMRAQYEGGRV</sequence>
<dbReference type="EMBL" id="AZJI01000001">
    <property type="protein sequence ID" value="ETD25105.1"/>
    <property type="molecule type" value="Genomic_DNA"/>
</dbReference>
<feature type="transmembrane region" description="Helical" evidence="9">
    <location>
        <begin position="165"/>
        <end position="188"/>
    </location>
</feature>
<dbReference type="STRING" id="1357400.HMPREF2086_00440"/>
<keyword evidence="5 9" id="KW-0653">Protein transport</keyword>
<dbReference type="Proteomes" id="UP000018731">
    <property type="component" value="Unassembled WGS sequence"/>
</dbReference>
<dbReference type="SUPFAM" id="SSF82866">
    <property type="entry name" value="Multidrug efflux transporter AcrB transmembrane domain"/>
    <property type="match status" value="1"/>
</dbReference>
<proteinExistence type="inferred from homology"/>
<keyword evidence="3 9" id="KW-1003">Cell membrane</keyword>
<dbReference type="GO" id="GO:0005886">
    <property type="term" value="C:plasma membrane"/>
    <property type="evidence" value="ECO:0007669"/>
    <property type="project" value="UniProtKB-SubCell"/>
</dbReference>
<dbReference type="InterPro" id="IPR055344">
    <property type="entry name" value="SecD_SecF_C_bact"/>
</dbReference>
<dbReference type="NCBIfam" id="TIGR00916">
    <property type="entry name" value="2A0604s01"/>
    <property type="match status" value="1"/>
</dbReference>
<evidence type="ECO:0000256" key="8">
    <source>
        <dbReference type="ARBA" id="ARBA00023136"/>
    </source>
</evidence>
<dbReference type="GO" id="GO:0065002">
    <property type="term" value="P:intracellular protein transmembrane transport"/>
    <property type="evidence" value="ECO:0007669"/>
    <property type="project" value="UniProtKB-UniRule"/>
</dbReference>
<feature type="transmembrane region" description="Helical" evidence="9">
    <location>
        <begin position="272"/>
        <end position="298"/>
    </location>
</feature>
<keyword evidence="4 9" id="KW-0812">Transmembrane</keyword>
<evidence type="ECO:0000256" key="1">
    <source>
        <dbReference type="ARBA" id="ARBA00004651"/>
    </source>
</evidence>
<dbReference type="InterPro" id="IPR022813">
    <property type="entry name" value="SecD/SecF_arch_bac"/>
</dbReference>
<dbReference type="PRINTS" id="PR01755">
    <property type="entry name" value="SECFTRNLCASE"/>
</dbReference>
<evidence type="ECO:0000256" key="7">
    <source>
        <dbReference type="ARBA" id="ARBA00023010"/>
    </source>
</evidence>
<dbReference type="NCBIfam" id="TIGR00966">
    <property type="entry name" value="transloc_SecF"/>
    <property type="match status" value="1"/>
</dbReference>
<protein>
    <recommendedName>
        <fullName evidence="9">Protein-export membrane protein SecF</fullName>
    </recommendedName>
</protein>
<keyword evidence="8 9" id="KW-0472">Membrane</keyword>